<feature type="compositionally biased region" description="Low complexity" evidence="1">
    <location>
        <begin position="198"/>
        <end position="210"/>
    </location>
</feature>
<protein>
    <submittedName>
        <fullName evidence="2">Uncharacterized protein</fullName>
    </submittedName>
</protein>
<sequence>MERKEVDRDDRKGQGGLRFIESDAEVNGIAGRRSPCVGLESISYRRCGFSSLFLVLVEAKQTPKPTAGSSARKEFIGVDQPLGKRIAKTDEEVALLKMSASFSSKRQERKAPKNKVMDGNKDEARRCARIGARTLNAGDKARAQSSFTGSAFRSFLLSMICCPWPANLARLGPMITENPRRRHLMLLRTSRKLRETSSDSSASATLRSRLGQLRPRQQGGKGGHGGQGMQGLNCRLELQRLQWGFQYQTPHSDMLKKFQEGKAA</sequence>
<proteinExistence type="predicted"/>
<dbReference type="OrthoDB" id="1728340at2759"/>
<dbReference type="AlphaFoldDB" id="A0A835PC50"/>
<feature type="compositionally biased region" description="Gly residues" evidence="1">
    <location>
        <begin position="219"/>
        <end position="229"/>
    </location>
</feature>
<dbReference type="EMBL" id="JADCNL010000188">
    <property type="protein sequence ID" value="KAG0449416.1"/>
    <property type="molecule type" value="Genomic_DNA"/>
</dbReference>
<organism evidence="2 3">
    <name type="scientific">Vanilla planifolia</name>
    <name type="common">Vanilla</name>
    <dbReference type="NCBI Taxonomy" id="51239"/>
    <lineage>
        <taxon>Eukaryota</taxon>
        <taxon>Viridiplantae</taxon>
        <taxon>Streptophyta</taxon>
        <taxon>Embryophyta</taxon>
        <taxon>Tracheophyta</taxon>
        <taxon>Spermatophyta</taxon>
        <taxon>Magnoliopsida</taxon>
        <taxon>Liliopsida</taxon>
        <taxon>Asparagales</taxon>
        <taxon>Orchidaceae</taxon>
        <taxon>Vanilloideae</taxon>
        <taxon>Vanilleae</taxon>
        <taxon>Vanilla</taxon>
    </lineage>
</organism>
<accession>A0A835PC50</accession>
<name>A0A835PC50_VANPL</name>
<evidence type="ECO:0000256" key="1">
    <source>
        <dbReference type="SAM" id="MobiDB-lite"/>
    </source>
</evidence>
<keyword evidence="3" id="KW-1185">Reference proteome</keyword>
<reference evidence="2 3" key="1">
    <citation type="journal article" date="2020" name="Nat. Food">
        <title>A phased Vanilla planifolia genome enables genetic improvement of flavour and production.</title>
        <authorList>
            <person name="Hasing T."/>
            <person name="Tang H."/>
            <person name="Brym M."/>
            <person name="Khazi F."/>
            <person name="Huang T."/>
            <person name="Chambers A.H."/>
        </authorList>
    </citation>
    <scope>NUCLEOTIDE SEQUENCE [LARGE SCALE GENOMIC DNA]</scope>
    <source>
        <tissue evidence="2">Leaf</tissue>
    </source>
</reference>
<evidence type="ECO:0000313" key="3">
    <source>
        <dbReference type="Proteomes" id="UP000636800"/>
    </source>
</evidence>
<comment type="caution">
    <text evidence="2">The sequence shown here is derived from an EMBL/GenBank/DDBJ whole genome shotgun (WGS) entry which is preliminary data.</text>
</comment>
<dbReference type="Proteomes" id="UP000636800">
    <property type="component" value="Unassembled WGS sequence"/>
</dbReference>
<gene>
    <name evidence="2" type="ORF">HPP92_027355</name>
</gene>
<evidence type="ECO:0000313" key="2">
    <source>
        <dbReference type="EMBL" id="KAG0449416.1"/>
    </source>
</evidence>
<feature type="region of interest" description="Disordered" evidence="1">
    <location>
        <begin position="190"/>
        <end position="230"/>
    </location>
</feature>